<feature type="domain" description="Alpha/beta hydrolase fold-3" evidence="1">
    <location>
        <begin position="113"/>
        <end position="279"/>
    </location>
</feature>
<dbReference type="SUPFAM" id="SSF53474">
    <property type="entry name" value="alpha/beta-Hydrolases"/>
    <property type="match status" value="1"/>
</dbReference>
<dbReference type="InterPro" id="IPR029058">
    <property type="entry name" value="AB_hydrolase_fold"/>
</dbReference>
<sequence length="323" mass="36991">MSFSSPLSPAARSDGANRLTREEYKIKALDGTEISLWRIATRTAAATETPKPALIHISSDLRSVIPEVMGLGLDAMNLDRLNRVITDRLGPKPLHDAGVVLLTITPRPEQPSPFSGPVADAYTAYEYALTHADDLRIQPHKIAMSGNYASGPFAWSATHIAIKLGLPAPCGVMAINPLFHPEAKWETKVGNETQWLTPLDEQRERAVRHWLKTNWDVALRRIDFTLFPDIVRKYTELLQLPREDLSRLPPMFVDVQFHWDRPREMLQAREMLAEAGVEVFGFYHPPVELEQVLRGSWYRVQIHSVEEERWQAKRRFFERIWKN</sequence>
<comment type="caution">
    <text evidence="2">The sequence shown here is derived from an EMBL/GenBank/DDBJ whole genome shotgun (WGS) entry which is preliminary data.</text>
</comment>
<dbReference type="OrthoDB" id="433474at2759"/>
<reference evidence="2 3" key="1">
    <citation type="submission" date="2016-04" db="EMBL/GenBank/DDBJ databases">
        <title>Draft genome of Fonsecaea erecta CBS 125763.</title>
        <authorList>
            <person name="Weiss V.A."/>
            <person name="Vicente V.A."/>
            <person name="Raittz R.T."/>
            <person name="Moreno L.F."/>
            <person name="De Souza E.M."/>
            <person name="Pedrosa F.O."/>
            <person name="Steffens M.B."/>
            <person name="Faoro H."/>
            <person name="Tadra-Sfeir M.Z."/>
            <person name="Najafzadeh M.J."/>
            <person name="Felipe M.S."/>
            <person name="Teixeira M."/>
            <person name="Sun J."/>
            <person name="Xi L."/>
            <person name="Gomes R."/>
            <person name="De Azevedo C.M."/>
            <person name="Salgado C.G."/>
            <person name="Da Silva M.B."/>
            <person name="Nascimento M.F."/>
            <person name="Queiroz-Telles F."/>
            <person name="Attili D.S."/>
            <person name="Gorbushina A."/>
        </authorList>
    </citation>
    <scope>NUCLEOTIDE SEQUENCE [LARGE SCALE GENOMIC DNA]</scope>
    <source>
        <strain evidence="2 3">CBS 125763</strain>
    </source>
</reference>
<dbReference type="GeneID" id="30015755"/>
<dbReference type="InterPro" id="IPR013094">
    <property type="entry name" value="AB_hydrolase_3"/>
</dbReference>
<evidence type="ECO:0000313" key="2">
    <source>
        <dbReference type="EMBL" id="OAP54053.1"/>
    </source>
</evidence>
<dbReference type="Gene3D" id="3.40.50.1820">
    <property type="entry name" value="alpha/beta hydrolase"/>
    <property type="match status" value="1"/>
</dbReference>
<keyword evidence="3" id="KW-1185">Reference proteome</keyword>
<dbReference type="AlphaFoldDB" id="A0A178Z4D1"/>
<dbReference type="Proteomes" id="UP000078343">
    <property type="component" value="Unassembled WGS sequence"/>
</dbReference>
<proteinExistence type="predicted"/>
<name>A0A178Z4D1_9EURO</name>
<evidence type="ECO:0000259" key="1">
    <source>
        <dbReference type="Pfam" id="PF07859"/>
    </source>
</evidence>
<dbReference type="EMBL" id="LVYI01000015">
    <property type="protein sequence ID" value="OAP54053.1"/>
    <property type="molecule type" value="Genomic_DNA"/>
</dbReference>
<dbReference type="GO" id="GO:0016787">
    <property type="term" value="F:hydrolase activity"/>
    <property type="evidence" value="ECO:0007669"/>
    <property type="project" value="InterPro"/>
</dbReference>
<dbReference type="STRING" id="1367422.A0A178Z4D1"/>
<organism evidence="2 3">
    <name type="scientific">Fonsecaea erecta</name>
    <dbReference type="NCBI Taxonomy" id="1367422"/>
    <lineage>
        <taxon>Eukaryota</taxon>
        <taxon>Fungi</taxon>
        <taxon>Dikarya</taxon>
        <taxon>Ascomycota</taxon>
        <taxon>Pezizomycotina</taxon>
        <taxon>Eurotiomycetes</taxon>
        <taxon>Chaetothyriomycetidae</taxon>
        <taxon>Chaetothyriales</taxon>
        <taxon>Herpotrichiellaceae</taxon>
        <taxon>Fonsecaea</taxon>
    </lineage>
</organism>
<dbReference type="RefSeq" id="XP_018687420.1">
    <property type="nucleotide sequence ID" value="XM_018843093.1"/>
</dbReference>
<protein>
    <recommendedName>
        <fullName evidence="1">Alpha/beta hydrolase fold-3 domain-containing protein</fullName>
    </recommendedName>
</protein>
<dbReference type="Pfam" id="PF07859">
    <property type="entry name" value="Abhydrolase_3"/>
    <property type="match status" value="1"/>
</dbReference>
<gene>
    <name evidence="2" type="ORF">AYL99_11587</name>
</gene>
<evidence type="ECO:0000313" key="3">
    <source>
        <dbReference type="Proteomes" id="UP000078343"/>
    </source>
</evidence>
<accession>A0A178Z4D1</accession>